<feature type="domain" description="ATP-grasp" evidence="2">
    <location>
        <begin position="134"/>
        <end position="332"/>
    </location>
</feature>
<dbReference type="GO" id="GO:0005524">
    <property type="term" value="F:ATP binding"/>
    <property type="evidence" value="ECO:0007669"/>
    <property type="project" value="UniProtKB-UniRule"/>
</dbReference>
<evidence type="ECO:0000313" key="3">
    <source>
        <dbReference type="EMBL" id="KAJ5084065.1"/>
    </source>
</evidence>
<dbReference type="PANTHER" id="PTHR23132:SF23">
    <property type="entry name" value="D-ALANINE--D-ALANINE LIGASE B"/>
    <property type="match status" value="1"/>
</dbReference>
<dbReference type="EMBL" id="JAPMSZ010000011">
    <property type="protein sequence ID" value="KAJ5084065.1"/>
    <property type="molecule type" value="Genomic_DNA"/>
</dbReference>
<protein>
    <recommendedName>
        <fullName evidence="2">ATP-grasp domain-containing protein</fullName>
    </recommendedName>
</protein>
<dbReference type="GO" id="GO:0046872">
    <property type="term" value="F:metal ion binding"/>
    <property type="evidence" value="ECO:0007669"/>
    <property type="project" value="InterPro"/>
</dbReference>
<evidence type="ECO:0000313" key="4">
    <source>
        <dbReference type="Proteomes" id="UP001141434"/>
    </source>
</evidence>
<dbReference type="GO" id="GO:0008716">
    <property type="term" value="F:D-alanine-D-alanine ligase activity"/>
    <property type="evidence" value="ECO:0007669"/>
    <property type="project" value="TreeGrafter"/>
</dbReference>
<dbReference type="Gene3D" id="3.30.470.20">
    <property type="entry name" value="ATP-grasp fold, B domain"/>
    <property type="match status" value="2"/>
</dbReference>
<dbReference type="GeneID" id="81398338"/>
<comment type="caution">
    <text evidence="3">The sequence shown here is derived from an EMBL/GenBank/DDBJ whole genome shotgun (WGS) entry which is preliminary data.</text>
</comment>
<dbReference type="PANTHER" id="PTHR23132">
    <property type="entry name" value="D-ALANINE--D-ALANINE LIGASE"/>
    <property type="match status" value="1"/>
</dbReference>
<name>A0A9W9ELR6_9EURO</name>
<reference evidence="3" key="2">
    <citation type="journal article" date="2023" name="IMA Fungus">
        <title>Comparative genomic study of the Penicillium genus elucidates a diverse pangenome and 15 lateral gene transfer events.</title>
        <authorList>
            <person name="Petersen C."/>
            <person name="Sorensen T."/>
            <person name="Nielsen M.R."/>
            <person name="Sondergaard T.E."/>
            <person name="Sorensen J.L."/>
            <person name="Fitzpatrick D.A."/>
            <person name="Frisvad J.C."/>
            <person name="Nielsen K.L."/>
        </authorList>
    </citation>
    <scope>NUCLEOTIDE SEQUENCE</scope>
    <source>
        <strain evidence="3">IBT 34128</strain>
    </source>
</reference>
<keyword evidence="1" id="KW-0067">ATP-binding</keyword>
<dbReference type="AlphaFoldDB" id="A0A9W9ELR6"/>
<dbReference type="OrthoDB" id="422362at2759"/>
<dbReference type="RefSeq" id="XP_056507462.1">
    <property type="nucleotide sequence ID" value="XM_056659169.1"/>
</dbReference>
<evidence type="ECO:0000259" key="2">
    <source>
        <dbReference type="PROSITE" id="PS50975"/>
    </source>
</evidence>
<reference evidence="3" key="1">
    <citation type="submission" date="2022-11" db="EMBL/GenBank/DDBJ databases">
        <authorList>
            <person name="Petersen C."/>
        </authorList>
    </citation>
    <scope>NUCLEOTIDE SEQUENCE</scope>
    <source>
        <strain evidence="3">IBT 34128</strain>
    </source>
</reference>
<keyword evidence="1" id="KW-0547">Nucleotide-binding</keyword>
<gene>
    <name evidence="3" type="ORF">NUU61_008644</name>
</gene>
<organism evidence="3 4">
    <name type="scientific">Penicillium alfredii</name>
    <dbReference type="NCBI Taxonomy" id="1506179"/>
    <lineage>
        <taxon>Eukaryota</taxon>
        <taxon>Fungi</taxon>
        <taxon>Dikarya</taxon>
        <taxon>Ascomycota</taxon>
        <taxon>Pezizomycotina</taxon>
        <taxon>Eurotiomycetes</taxon>
        <taxon>Eurotiomycetidae</taxon>
        <taxon>Eurotiales</taxon>
        <taxon>Aspergillaceae</taxon>
        <taxon>Penicillium</taxon>
    </lineage>
</organism>
<accession>A0A9W9ELR6</accession>
<keyword evidence="4" id="KW-1185">Reference proteome</keyword>
<evidence type="ECO:0000256" key="1">
    <source>
        <dbReference type="PROSITE-ProRule" id="PRU00409"/>
    </source>
</evidence>
<dbReference type="Proteomes" id="UP001141434">
    <property type="component" value="Unassembled WGS sequence"/>
</dbReference>
<dbReference type="InterPro" id="IPR011761">
    <property type="entry name" value="ATP-grasp"/>
</dbReference>
<proteinExistence type="predicted"/>
<dbReference type="SUPFAM" id="SSF56059">
    <property type="entry name" value="Glutathione synthetase ATP-binding domain-like"/>
    <property type="match status" value="1"/>
</dbReference>
<dbReference type="PROSITE" id="PS50975">
    <property type="entry name" value="ATP_GRASP"/>
    <property type="match status" value="1"/>
</dbReference>
<sequence>MFLYGAVMEKDEAVTPASPQWQSCSKPLTLPLPRLRGRHCLYIHYEAKALIYVFTPESSPSTSKHEGRCFPDSAEGITSAVRQGATHLWANTIVFSSHPLQTATSLDRHASTLRVVGQPPSLVENFDDKLYLNDQLRTRSGFTMPQSWTVSATDDVQSLARSIPWYPLVGKPIRGRGSHRVKVCQSPAELQDHVKGLLEELPLVMLEELLAGEEATITVMPPSPDRDEYSSMPPITRFNHAEGMRQEMRDPAYADVMRPCEDVARLIMATAPIRFDVRRFYALSGFAIFDINMKPNMTGPGRPGREDQASLTALAATACGWDYPTLLHRILRTASTLETFRSYRSPF</sequence>